<dbReference type="Proteomes" id="UP000639772">
    <property type="component" value="Chromosome 1"/>
</dbReference>
<accession>A0A835VG14</accession>
<evidence type="ECO:0000313" key="1">
    <source>
        <dbReference type="EMBL" id="KAG0499314.1"/>
    </source>
</evidence>
<dbReference type="InterPro" id="IPR012881">
    <property type="entry name" value="DUF1685"/>
</dbReference>
<keyword evidence="3" id="KW-1185">Reference proteome</keyword>
<dbReference type="AlphaFoldDB" id="A0A835VG14"/>
<sequence>MDVDDGVLVLYDRLWFRQLILLPCPTPPEVESPVINGDSQDAESIVSEPPSTISTPSALLLRRHRRSRSDDLPPLAELRIVPKLQTILSGKVAAEAPARMSVSIEAGTRQERDRCDRRRKKGESKSLSDLEFQELKGFMDLGFTFSDAEASDPRLISIVPGLQRLRETAESEDEGDSTAAVCSSSAPEVAGGVAVVRPYLSEAWDLEERKQRGGDLLRNWRVPAASEEIDMKDHLRVWAHAVASAVR</sequence>
<evidence type="ECO:0000313" key="2">
    <source>
        <dbReference type="EMBL" id="KAG0503544.1"/>
    </source>
</evidence>
<comment type="caution">
    <text evidence="1">The sequence shown here is derived from an EMBL/GenBank/DDBJ whole genome shotgun (WGS) entry which is preliminary data.</text>
</comment>
<name>A0A835VG14_VANPL</name>
<dbReference type="EMBL" id="JADCNM010000001">
    <property type="protein sequence ID" value="KAG0503544.1"/>
    <property type="molecule type" value="Genomic_DNA"/>
</dbReference>
<dbReference type="EMBL" id="JADCNL010000001">
    <property type="protein sequence ID" value="KAG0499314.1"/>
    <property type="molecule type" value="Genomic_DNA"/>
</dbReference>
<dbReference type="OrthoDB" id="1911878at2759"/>
<gene>
    <name evidence="2" type="ORF">HPP92_003616</name>
    <name evidence="1" type="ORF">HPP92_004005</name>
</gene>
<organism evidence="1 3">
    <name type="scientific">Vanilla planifolia</name>
    <name type="common">Vanilla</name>
    <dbReference type="NCBI Taxonomy" id="51239"/>
    <lineage>
        <taxon>Eukaryota</taxon>
        <taxon>Viridiplantae</taxon>
        <taxon>Streptophyta</taxon>
        <taxon>Embryophyta</taxon>
        <taxon>Tracheophyta</taxon>
        <taxon>Spermatophyta</taxon>
        <taxon>Magnoliopsida</taxon>
        <taxon>Liliopsida</taxon>
        <taxon>Asparagales</taxon>
        <taxon>Orchidaceae</taxon>
        <taxon>Vanilloideae</taxon>
        <taxon>Vanilleae</taxon>
        <taxon>Vanilla</taxon>
    </lineage>
</organism>
<evidence type="ECO:0000313" key="3">
    <source>
        <dbReference type="Proteomes" id="UP000636800"/>
    </source>
</evidence>
<reference evidence="3 4" key="1">
    <citation type="journal article" date="2020" name="Nat. Food">
        <title>A phased Vanilla planifolia genome enables genetic improvement of flavour and production.</title>
        <authorList>
            <person name="Hasing T."/>
            <person name="Tang H."/>
            <person name="Brym M."/>
            <person name="Khazi F."/>
            <person name="Huang T."/>
            <person name="Chambers A.H."/>
        </authorList>
    </citation>
    <scope>NUCLEOTIDE SEQUENCE [LARGE SCALE GENOMIC DNA]</scope>
    <source>
        <tissue evidence="1">Leaf</tissue>
    </source>
</reference>
<proteinExistence type="predicted"/>
<dbReference type="Proteomes" id="UP000636800">
    <property type="component" value="Chromosome 1"/>
</dbReference>
<dbReference type="PANTHER" id="PTHR33785">
    <property type="entry name" value="OS06G0550800 PROTEIN"/>
    <property type="match status" value="1"/>
</dbReference>
<dbReference type="PANTHER" id="PTHR33785:SF12">
    <property type="entry name" value="DUF1685 FAMILY PROTEIN"/>
    <property type="match status" value="1"/>
</dbReference>
<evidence type="ECO:0000313" key="4">
    <source>
        <dbReference type="Proteomes" id="UP000639772"/>
    </source>
</evidence>
<protein>
    <submittedName>
        <fullName evidence="1">Uncharacterized protein</fullName>
    </submittedName>
</protein>
<dbReference type="Pfam" id="PF07939">
    <property type="entry name" value="DUF1685"/>
    <property type="match status" value="1"/>
</dbReference>